<protein>
    <submittedName>
        <fullName evidence="5">Gfo/Idh/MocA family oxidoreductase</fullName>
    </submittedName>
</protein>
<dbReference type="Gene3D" id="3.30.360.10">
    <property type="entry name" value="Dihydrodipicolinate Reductase, domain 2"/>
    <property type="match status" value="1"/>
</dbReference>
<evidence type="ECO:0000259" key="4">
    <source>
        <dbReference type="Pfam" id="PF22725"/>
    </source>
</evidence>
<proteinExistence type="inferred from homology"/>
<dbReference type="Pfam" id="PF01408">
    <property type="entry name" value="GFO_IDH_MocA"/>
    <property type="match status" value="1"/>
</dbReference>
<dbReference type="Gene3D" id="3.40.50.720">
    <property type="entry name" value="NAD(P)-binding Rossmann-like Domain"/>
    <property type="match status" value="1"/>
</dbReference>
<evidence type="ECO:0000256" key="1">
    <source>
        <dbReference type="ARBA" id="ARBA00010928"/>
    </source>
</evidence>
<organism evidence="5 6">
    <name type="scientific">Pseudonocardia charpentierae</name>
    <dbReference type="NCBI Taxonomy" id="3075545"/>
    <lineage>
        <taxon>Bacteria</taxon>
        <taxon>Bacillati</taxon>
        <taxon>Actinomycetota</taxon>
        <taxon>Actinomycetes</taxon>
        <taxon>Pseudonocardiales</taxon>
        <taxon>Pseudonocardiaceae</taxon>
        <taxon>Pseudonocardia</taxon>
    </lineage>
</organism>
<dbReference type="InterPro" id="IPR000683">
    <property type="entry name" value="Gfo/Idh/MocA-like_OxRdtase_N"/>
</dbReference>
<gene>
    <name evidence="5" type="ORF">RM445_12195</name>
</gene>
<evidence type="ECO:0000256" key="2">
    <source>
        <dbReference type="ARBA" id="ARBA00023002"/>
    </source>
</evidence>
<feature type="domain" description="GFO/IDH/MocA-like oxidoreductase" evidence="4">
    <location>
        <begin position="128"/>
        <end position="242"/>
    </location>
</feature>
<dbReference type="InterPro" id="IPR036291">
    <property type="entry name" value="NAD(P)-bd_dom_sf"/>
</dbReference>
<evidence type="ECO:0000313" key="5">
    <source>
        <dbReference type="EMBL" id="MDT0350283.1"/>
    </source>
</evidence>
<keyword evidence="2" id="KW-0560">Oxidoreductase</keyword>
<dbReference type="PANTHER" id="PTHR43708">
    <property type="entry name" value="CONSERVED EXPRESSED OXIDOREDUCTASE (EUROFUNG)"/>
    <property type="match status" value="1"/>
</dbReference>
<dbReference type="InterPro" id="IPR055170">
    <property type="entry name" value="GFO_IDH_MocA-like_dom"/>
</dbReference>
<dbReference type="EMBL" id="JAVREJ010000007">
    <property type="protein sequence ID" value="MDT0350283.1"/>
    <property type="molecule type" value="Genomic_DNA"/>
</dbReference>
<dbReference type="PANTHER" id="PTHR43708:SF5">
    <property type="entry name" value="CONSERVED EXPRESSED OXIDOREDUCTASE (EUROFUNG)-RELATED"/>
    <property type="match status" value="1"/>
</dbReference>
<dbReference type="SUPFAM" id="SSF51735">
    <property type="entry name" value="NAD(P)-binding Rossmann-fold domains"/>
    <property type="match status" value="1"/>
</dbReference>
<accession>A0ABU2N8M7</accession>
<dbReference type="SUPFAM" id="SSF55347">
    <property type="entry name" value="Glyceraldehyde-3-phosphate dehydrogenase-like, C-terminal domain"/>
    <property type="match status" value="1"/>
</dbReference>
<comment type="caution">
    <text evidence="5">The sequence shown here is derived from an EMBL/GenBank/DDBJ whole genome shotgun (WGS) entry which is preliminary data.</text>
</comment>
<keyword evidence="6" id="KW-1185">Reference proteome</keyword>
<name>A0ABU2N8M7_9PSEU</name>
<sequence>MRLGLVGYGVGGRYFHAPFVAAAEGVELAGVVTRSLARRDELAAELPGVPVYDSLTEMLAAGVDAVTITTPPHTRRALVLEAIAAGVPTIADKPFAPDAEGGRELVAAAAEAGVPLNVFHNRRWDADIQTLAAVLESAELGELWGVESRMDQANAATLEIGPDAGLLRDLGSHLVDQMLWLLGPARTVYAELDHVEPTGGRTDCRFNLSLTHDDGVHSRVSASKINYLEDRELRAYGSGGSYVAHGTDVQAQAVFAGRRPVDEGDKWGYDAPGHWGTLHTAAGSRQVPSERGAYQDYYTRFAAALRGDGDFPVPAEQAVHTLEVLDAARLSAAENRVVELPPD</sequence>
<comment type="similarity">
    <text evidence="1">Belongs to the Gfo/Idh/MocA family.</text>
</comment>
<reference evidence="6" key="1">
    <citation type="submission" date="2023-07" db="EMBL/GenBank/DDBJ databases">
        <title>30 novel species of actinomycetes from the DSMZ collection.</title>
        <authorList>
            <person name="Nouioui I."/>
        </authorList>
    </citation>
    <scope>NUCLEOTIDE SEQUENCE [LARGE SCALE GENOMIC DNA]</scope>
    <source>
        <strain evidence="6">DSM 45834</strain>
    </source>
</reference>
<evidence type="ECO:0000313" key="6">
    <source>
        <dbReference type="Proteomes" id="UP001183202"/>
    </source>
</evidence>
<dbReference type="InterPro" id="IPR051317">
    <property type="entry name" value="Gfo/Idh/MocA_oxidoreduct"/>
</dbReference>
<dbReference type="Proteomes" id="UP001183202">
    <property type="component" value="Unassembled WGS sequence"/>
</dbReference>
<dbReference type="RefSeq" id="WP_311556318.1">
    <property type="nucleotide sequence ID" value="NZ_JAVREJ010000007.1"/>
</dbReference>
<dbReference type="Pfam" id="PF22725">
    <property type="entry name" value="GFO_IDH_MocA_C3"/>
    <property type="match status" value="1"/>
</dbReference>
<feature type="domain" description="Gfo/Idh/MocA-like oxidoreductase N-terminal" evidence="3">
    <location>
        <begin position="2"/>
        <end position="119"/>
    </location>
</feature>
<evidence type="ECO:0000259" key="3">
    <source>
        <dbReference type="Pfam" id="PF01408"/>
    </source>
</evidence>